<feature type="compositionally biased region" description="Polar residues" evidence="1">
    <location>
        <begin position="53"/>
        <end position="63"/>
    </location>
</feature>
<name>A0AAN6YV87_9PEZI</name>
<gene>
    <name evidence="2" type="ORF">N656DRAFT_581052</name>
</gene>
<feature type="compositionally biased region" description="Low complexity" evidence="1">
    <location>
        <begin position="38"/>
        <end position="47"/>
    </location>
</feature>
<evidence type="ECO:0000313" key="3">
    <source>
        <dbReference type="Proteomes" id="UP001302812"/>
    </source>
</evidence>
<feature type="compositionally biased region" description="Basic residues" evidence="1">
    <location>
        <begin position="383"/>
        <end position="396"/>
    </location>
</feature>
<organism evidence="2 3">
    <name type="scientific">Canariomyces notabilis</name>
    <dbReference type="NCBI Taxonomy" id="2074819"/>
    <lineage>
        <taxon>Eukaryota</taxon>
        <taxon>Fungi</taxon>
        <taxon>Dikarya</taxon>
        <taxon>Ascomycota</taxon>
        <taxon>Pezizomycotina</taxon>
        <taxon>Sordariomycetes</taxon>
        <taxon>Sordariomycetidae</taxon>
        <taxon>Sordariales</taxon>
        <taxon>Chaetomiaceae</taxon>
        <taxon>Canariomyces</taxon>
    </lineage>
</organism>
<feature type="compositionally biased region" description="Basic and acidic residues" evidence="1">
    <location>
        <begin position="755"/>
        <end position="765"/>
    </location>
</feature>
<protein>
    <submittedName>
        <fullName evidence="2">Uncharacterized protein</fullName>
    </submittedName>
</protein>
<dbReference type="AlphaFoldDB" id="A0AAN6YV87"/>
<feature type="compositionally biased region" description="Low complexity" evidence="1">
    <location>
        <begin position="597"/>
        <end position="607"/>
    </location>
</feature>
<feature type="region of interest" description="Disordered" evidence="1">
    <location>
        <begin position="220"/>
        <end position="244"/>
    </location>
</feature>
<feature type="region of interest" description="Disordered" evidence="1">
    <location>
        <begin position="1"/>
        <end position="106"/>
    </location>
</feature>
<keyword evidence="3" id="KW-1185">Reference proteome</keyword>
<dbReference type="RefSeq" id="XP_064671834.1">
    <property type="nucleotide sequence ID" value="XM_064810171.1"/>
</dbReference>
<feature type="compositionally biased region" description="Basic residues" evidence="1">
    <location>
        <begin position="487"/>
        <end position="503"/>
    </location>
</feature>
<feature type="compositionally biased region" description="Low complexity" evidence="1">
    <location>
        <begin position="66"/>
        <end position="92"/>
    </location>
</feature>
<dbReference type="GeneID" id="89934296"/>
<feature type="region of interest" description="Disordered" evidence="1">
    <location>
        <begin position="597"/>
        <end position="624"/>
    </location>
</feature>
<feature type="region of interest" description="Disordered" evidence="1">
    <location>
        <begin position="351"/>
        <end position="409"/>
    </location>
</feature>
<feature type="compositionally biased region" description="Pro residues" evidence="1">
    <location>
        <begin position="27"/>
        <end position="37"/>
    </location>
</feature>
<feature type="region of interest" description="Disordered" evidence="1">
    <location>
        <begin position="444"/>
        <end position="504"/>
    </location>
</feature>
<dbReference type="EMBL" id="MU853337">
    <property type="protein sequence ID" value="KAK4114264.1"/>
    <property type="molecule type" value="Genomic_DNA"/>
</dbReference>
<feature type="compositionally biased region" description="Basic and acidic residues" evidence="1">
    <location>
        <begin position="351"/>
        <end position="361"/>
    </location>
</feature>
<evidence type="ECO:0000313" key="2">
    <source>
        <dbReference type="EMBL" id="KAK4114264.1"/>
    </source>
</evidence>
<reference evidence="2" key="1">
    <citation type="journal article" date="2023" name="Mol. Phylogenet. Evol.">
        <title>Genome-scale phylogeny and comparative genomics of the fungal order Sordariales.</title>
        <authorList>
            <person name="Hensen N."/>
            <person name="Bonometti L."/>
            <person name="Westerberg I."/>
            <person name="Brannstrom I.O."/>
            <person name="Guillou S."/>
            <person name="Cros-Aarteil S."/>
            <person name="Calhoun S."/>
            <person name="Haridas S."/>
            <person name="Kuo A."/>
            <person name="Mondo S."/>
            <person name="Pangilinan J."/>
            <person name="Riley R."/>
            <person name="LaButti K."/>
            <person name="Andreopoulos B."/>
            <person name="Lipzen A."/>
            <person name="Chen C."/>
            <person name="Yan M."/>
            <person name="Daum C."/>
            <person name="Ng V."/>
            <person name="Clum A."/>
            <person name="Steindorff A."/>
            <person name="Ohm R.A."/>
            <person name="Martin F."/>
            <person name="Silar P."/>
            <person name="Natvig D.O."/>
            <person name="Lalanne C."/>
            <person name="Gautier V."/>
            <person name="Ament-Velasquez S.L."/>
            <person name="Kruys A."/>
            <person name="Hutchinson M.I."/>
            <person name="Powell A.J."/>
            <person name="Barry K."/>
            <person name="Miller A.N."/>
            <person name="Grigoriev I.V."/>
            <person name="Debuchy R."/>
            <person name="Gladieux P."/>
            <person name="Hiltunen Thoren M."/>
            <person name="Johannesson H."/>
        </authorList>
    </citation>
    <scope>NUCLEOTIDE SEQUENCE</scope>
    <source>
        <strain evidence="2">CBS 508.74</strain>
    </source>
</reference>
<proteinExistence type="predicted"/>
<feature type="region of interest" description="Disordered" evidence="1">
    <location>
        <begin position="755"/>
        <end position="807"/>
    </location>
</feature>
<accession>A0AAN6YV87</accession>
<comment type="caution">
    <text evidence="2">The sequence shown here is derived from an EMBL/GenBank/DDBJ whole genome shotgun (WGS) entry which is preliminary data.</text>
</comment>
<reference evidence="2" key="2">
    <citation type="submission" date="2023-05" db="EMBL/GenBank/DDBJ databases">
        <authorList>
            <consortium name="Lawrence Berkeley National Laboratory"/>
            <person name="Steindorff A."/>
            <person name="Hensen N."/>
            <person name="Bonometti L."/>
            <person name="Westerberg I."/>
            <person name="Brannstrom I.O."/>
            <person name="Guillou S."/>
            <person name="Cros-Aarteil S."/>
            <person name="Calhoun S."/>
            <person name="Haridas S."/>
            <person name="Kuo A."/>
            <person name="Mondo S."/>
            <person name="Pangilinan J."/>
            <person name="Riley R."/>
            <person name="Labutti K."/>
            <person name="Andreopoulos B."/>
            <person name="Lipzen A."/>
            <person name="Chen C."/>
            <person name="Yanf M."/>
            <person name="Daum C."/>
            <person name="Ng V."/>
            <person name="Clum A."/>
            <person name="Ohm R."/>
            <person name="Martin F."/>
            <person name="Silar P."/>
            <person name="Natvig D."/>
            <person name="Lalanne C."/>
            <person name="Gautier V."/>
            <person name="Ament-Velasquez S.L."/>
            <person name="Kruys A."/>
            <person name="Hutchinson M.I."/>
            <person name="Powell A.J."/>
            <person name="Barry K."/>
            <person name="Miller A.N."/>
            <person name="Grigoriev I.V."/>
            <person name="Debuchy R."/>
            <person name="Gladieux P."/>
            <person name="Thoren M.H."/>
            <person name="Johannesson H."/>
        </authorList>
    </citation>
    <scope>NUCLEOTIDE SEQUENCE</scope>
    <source>
        <strain evidence="2">CBS 508.74</strain>
    </source>
</reference>
<evidence type="ECO:0000256" key="1">
    <source>
        <dbReference type="SAM" id="MobiDB-lite"/>
    </source>
</evidence>
<dbReference type="Proteomes" id="UP001302812">
    <property type="component" value="Unassembled WGS sequence"/>
</dbReference>
<sequence length="807" mass="89539">MSTKMPDFITIHENSPQRRAVNTPSANRPPVPPPPAPGGYIPSAGAPRIVNASPRQPSGQQYQMRPAAAGAAALPPAHLQLHPHQPQYPSHPNTSVKISDLRQERPPTLEEAREMLSEYYVYRFAKAEDGGGYGSDGELRKPSWKRVTQVRVPGISKLEAARTVRELNRDTLPVAKKRASLSDDEQRQIELVLEDLQRGDNAWFQTTLVQLDDQLRVVKEKDRDKDRGRAYEKEKGRDRRSSKHRQEYHIVLGGRKMVSRRPASRARETKRPPATERVTLTAYYKRSPRPEVDPIPLWQRAQQRVMQPVMAQQTARPMDGQYPQPQAPINQNFPRQPMALAAGGCKVERRPSVGNHARADGEPAVTIVQPAAQQSNGADRRNRSPHRRAPSPHPRHQGPPSTATDSSSVSDVFSILDDESFTSPSTNSYDSSPHASFVRLSPRRAHGAGPQVPERQVHYGVSPGSSPPHHHHHPGGSGGIDIQPHRTNLHRRPGTTRGRRHSMSSHYPSYLPTHQAPSPTQARYFPPTGPGNMPGMVATAPQAPMPPSPTTGLPDPVTAQQIAENAYAKGRADTREEAINLAERIAGVAAATATAAAAATTTNTNTNGEREVSSPPPRRPQVISLPYRGRDRDRDRDRVRIVPGVGVAARDRYAHPHYKHHPRQDVEVDSGDLDVGYDDYDYEYDLDFRAHADDDGDDEELLFEERGPHGYVRVPPAAGRWDRDRDRGREYRVVEERLRRGGGEDERRVAARERDEYLSRRRDSGIDVGGAAAFGGDSNPFVSRPGLGRRMSAGPGYSSGYKGRLYD</sequence>